<dbReference type="InterPro" id="IPR001841">
    <property type="entry name" value="Znf_RING"/>
</dbReference>
<evidence type="ECO:0000256" key="6">
    <source>
        <dbReference type="ARBA" id="ARBA00022692"/>
    </source>
</evidence>
<dbReference type="EMBL" id="JAIWQS010000002">
    <property type="protein sequence ID" value="KAJ8771856.1"/>
    <property type="molecule type" value="Genomic_DNA"/>
</dbReference>
<dbReference type="Gene3D" id="3.30.40.10">
    <property type="entry name" value="Zinc/RING finger domain, C3HC4 (zinc finger)"/>
    <property type="match status" value="1"/>
</dbReference>
<dbReference type="Proteomes" id="UP001159364">
    <property type="component" value="Linkage Group LG02"/>
</dbReference>
<evidence type="ECO:0000313" key="17">
    <source>
        <dbReference type="EMBL" id="KAJ8771856.1"/>
    </source>
</evidence>
<keyword evidence="5" id="KW-0808">Transferase</keyword>
<dbReference type="SUPFAM" id="SSF57850">
    <property type="entry name" value="RING/U-box"/>
    <property type="match status" value="1"/>
</dbReference>
<keyword evidence="10" id="KW-0862">Zinc</keyword>
<dbReference type="PANTHER" id="PTHR45768">
    <property type="entry name" value="E3 UBIQUITIN-PROTEIN LIGASE RNF13-LIKE"/>
    <property type="match status" value="1"/>
</dbReference>
<dbReference type="Pfam" id="PF13639">
    <property type="entry name" value="zf-RING_2"/>
    <property type="match status" value="1"/>
</dbReference>
<evidence type="ECO:0000256" key="14">
    <source>
        <dbReference type="PROSITE-ProRule" id="PRU00175"/>
    </source>
</evidence>
<dbReference type="AlphaFoldDB" id="A0AAV8TZ97"/>
<comment type="similarity">
    <text evidence="13">Belongs to the RING-type zinc finger family. ATL subfamily.</text>
</comment>
<evidence type="ECO:0000256" key="10">
    <source>
        <dbReference type="ARBA" id="ARBA00022833"/>
    </source>
</evidence>
<evidence type="ECO:0000256" key="3">
    <source>
        <dbReference type="ARBA" id="ARBA00004906"/>
    </source>
</evidence>
<evidence type="ECO:0000259" key="16">
    <source>
        <dbReference type="PROSITE" id="PS50089"/>
    </source>
</evidence>
<comment type="subcellular location">
    <subcellularLocation>
        <location evidence="2">Membrane</location>
        <topology evidence="2">Single-pass membrane protein</topology>
    </subcellularLocation>
</comment>
<dbReference type="PANTHER" id="PTHR45768:SF61">
    <property type="entry name" value="RING-H2 FINGER PROTEIN ATL18"/>
    <property type="match status" value="1"/>
</dbReference>
<accession>A0AAV8TZ97</accession>
<dbReference type="GO" id="GO:0016020">
    <property type="term" value="C:membrane"/>
    <property type="evidence" value="ECO:0007669"/>
    <property type="project" value="UniProtKB-SubCell"/>
</dbReference>
<comment type="pathway">
    <text evidence="3">Protein modification; protein ubiquitination.</text>
</comment>
<gene>
    <name evidence="17" type="ORF">K2173_027033</name>
</gene>
<evidence type="ECO:0000256" key="15">
    <source>
        <dbReference type="SAM" id="SignalP"/>
    </source>
</evidence>
<keyword evidence="6" id="KW-0812">Transmembrane</keyword>
<comment type="catalytic activity">
    <reaction evidence="1">
        <text>S-ubiquitinyl-[E2 ubiquitin-conjugating enzyme]-L-cysteine + [acceptor protein]-L-lysine = [E2 ubiquitin-conjugating enzyme]-L-cysteine + N(6)-ubiquitinyl-[acceptor protein]-L-lysine.</text>
        <dbReference type="EC" id="2.3.2.27"/>
    </reaction>
</comment>
<keyword evidence="11" id="KW-1133">Transmembrane helix</keyword>
<reference evidence="17 18" key="1">
    <citation type="submission" date="2021-09" db="EMBL/GenBank/DDBJ databases">
        <title>Genomic insights and catalytic innovation underlie evolution of tropane alkaloids biosynthesis.</title>
        <authorList>
            <person name="Wang Y.-J."/>
            <person name="Tian T."/>
            <person name="Huang J.-P."/>
            <person name="Huang S.-X."/>
        </authorList>
    </citation>
    <scope>NUCLEOTIDE SEQUENCE [LARGE SCALE GENOMIC DNA]</scope>
    <source>
        <strain evidence="17">KIB-2018</strain>
        <tissue evidence="17">Leaf</tissue>
    </source>
</reference>
<keyword evidence="7" id="KW-0479">Metal-binding</keyword>
<evidence type="ECO:0000256" key="1">
    <source>
        <dbReference type="ARBA" id="ARBA00000900"/>
    </source>
</evidence>
<dbReference type="PROSITE" id="PS50089">
    <property type="entry name" value="ZF_RING_2"/>
    <property type="match status" value="1"/>
</dbReference>
<comment type="caution">
    <text evidence="17">The sequence shown here is derived from an EMBL/GenBank/DDBJ whole genome shotgun (WGS) entry which is preliminary data.</text>
</comment>
<evidence type="ECO:0000256" key="8">
    <source>
        <dbReference type="ARBA" id="ARBA00022771"/>
    </source>
</evidence>
<dbReference type="InterPro" id="IPR013083">
    <property type="entry name" value="Znf_RING/FYVE/PHD"/>
</dbReference>
<keyword evidence="18" id="KW-1185">Reference proteome</keyword>
<keyword evidence="12" id="KW-0472">Membrane</keyword>
<dbReference type="GO" id="GO:0061630">
    <property type="term" value="F:ubiquitin protein ligase activity"/>
    <property type="evidence" value="ECO:0007669"/>
    <property type="project" value="UniProtKB-EC"/>
</dbReference>
<dbReference type="SMART" id="SM00184">
    <property type="entry name" value="RING"/>
    <property type="match status" value="1"/>
</dbReference>
<feature type="chain" id="PRO_5043776328" description="RING-type E3 ubiquitin transferase" evidence="15">
    <location>
        <begin position="23"/>
        <end position="136"/>
    </location>
</feature>
<keyword evidence="15" id="KW-0732">Signal</keyword>
<evidence type="ECO:0000256" key="13">
    <source>
        <dbReference type="ARBA" id="ARBA00024209"/>
    </source>
</evidence>
<protein>
    <recommendedName>
        <fullName evidence="4">RING-type E3 ubiquitin transferase</fullName>
        <ecNumber evidence="4">2.3.2.27</ecNumber>
    </recommendedName>
</protein>
<evidence type="ECO:0000256" key="9">
    <source>
        <dbReference type="ARBA" id="ARBA00022786"/>
    </source>
</evidence>
<feature type="domain" description="RING-type" evidence="16">
    <location>
        <begin position="70"/>
        <end position="112"/>
    </location>
</feature>
<evidence type="ECO:0000256" key="12">
    <source>
        <dbReference type="ARBA" id="ARBA00023136"/>
    </source>
</evidence>
<proteinExistence type="inferred from homology"/>
<keyword evidence="8 14" id="KW-0863">Zinc-finger</keyword>
<evidence type="ECO:0000256" key="7">
    <source>
        <dbReference type="ARBA" id="ARBA00022723"/>
    </source>
</evidence>
<evidence type="ECO:0000256" key="11">
    <source>
        <dbReference type="ARBA" id="ARBA00022989"/>
    </source>
</evidence>
<dbReference type="EC" id="2.3.2.27" evidence="4"/>
<organism evidence="17 18">
    <name type="scientific">Erythroxylum novogranatense</name>
    <dbReference type="NCBI Taxonomy" id="1862640"/>
    <lineage>
        <taxon>Eukaryota</taxon>
        <taxon>Viridiplantae</taxon>
        <taxon>Streptophyta</taxon>
        <taxon>Embryophyta</taxon>
        <taxon>Tracheophyta</taxon>
        <taxon>Spermatophyta</taxon>
        <taxon>Magnoliopsida</taxon>
        <taxon>eudicotyledons</taxon>
        <taxon>Gunneridae</taxon>
        <taxon>Pentapetalae</taxon>
        <taxon>rosids</taxon>
        <taxon>fabids</taxon>
        <taxon>Malpighiales</taxon>
        <taxon>Erythroxylaceae</taxon>
        <taxon>Erythroxylum</taxon>
    </lineage>
</organism>
<evidence type="ECO:0000256" key="2">
    <source>
        <dbReference type="ARBA" id="ARBA00004167"/>
    </source>
</evidence>
<dbReference type="GO" id="GO:0008270">
    <property type="term" value="F:zinc ion binding"/>
    <property type="evidence" value="ECO:0007669"/>
    <property type="project" value="UniProtKB-KW"/>
</dbReference>
<keyword evidence="9" id="KW-0833">Ubl conjugation pathway</keyword>
<sequence length="136" mass="14870">MILTAILLFVTAAVLVTIHVCAVNGAFRQREGDDSIPTTTAYNSGLTKEELKNLPCFNYKAEEEVSPVDCVVCLERFRVGDSCRVLPNCNHSFHVLCIDSWVLKSPICPICRTTVFPPKIAMALDEESGACAHIGV</sequence>
<name>A0AAV8TZ97_9ROSI</name>
<evidence type="ECO:0000256" key="4">
    <source>
        <dbReference type="ARBA" id="ARBA00012483"/>
    </source>
</evidence>
<feature type="signal peptide" evidence="15">
    <location>
        <begin position="1"/>
        <end position="22"/>
    </location>
</feature>
<evidence type="ECO:0000256" key="5">
    <source>
        <dbReference type="ARBA" id="ARBA00022679"/>
    </source>
</evidence>
<evidence type="ECO:0000313" key="18">
    <source>
        <dbReference type="Proteomes" id="UP001159364"/>
    </source>
</evidence>